<evidence type="ECO:0000313" key="3">
    <source>
        <dbReference type="EMBL" id="KIJ12222.1"/>
    </source>
</evidence>
<gene>
    <name evidence="3" type="ORF">PAXINDRAFT_181645</name>
</gene>
<proteinExistence type="predicted"/>
<dbReference type="HOGENOM" id="CLU_009487_0_0_1"/>
<dbReference type="OrthoDB" id="4743193at2759"/>
<dbReference type="InterPro" id="IPR046496">
    <property type="entry name" value="DUF6589"/>
</dbReference>
<dbReference type="Proteomes" id="UP000053647">
    <property type="component" value="Unassembled WGS sequence"/>
</dbReference>
<reference evidence="4" key="2">
    <citation type="submission" date="2015-01" db="EMBL/GenBank/DDBJ databases">
        <title>Evolutionary Origins and Diversification of the Mycorrhizal Mutualists.</title>
        <authorList>
            <consortium name="DOE Joint Genome Institute"/>
            <consortium name="Mycorrhizal Genomics Consortium"/>
            <person name="Kohler A."/>
            <person name="Kuo A."/>
            <person name="Nagy L.G."/>
            <person name="Floudas D."/>
            <person name="Copeland A."/>
            <person name="Barry K.W."/>
            <person name="Cichocki N."/>
            <person name="Veneault-Fourrey C."/>
            <person name="LaButti K."/>
            <person name="Lindquist E.A."/>
            <person name="Lipzen A."/>
            <person name="Lundell T."/>
            <person name="Morin E."/>
            <person name="Murat C."/>
            <person name="Riley R."/>
            <person name="Ohm R."/>
            <person name="Sun H."/>
            <person name="Tunlid A."/>
            <person name="Henrissat B."/>
            <person name="Grigoriev I.V."/>
            <person name="Hibbett D.S."/>
            <person name="Martin F."/>
        </authorList>
    </citation>
    <scope>NUCLEOTIDE SEQUENCE [LARGE SCALE GENOMIC DNA]</scope>
    <source>
        <strain evidence="4">ATCC 200175</strain>
    </source>
</reference>
<name>A0A0C9TX76_PAXIN</name>
<protein>
    <recommendedName>
        <fullName evidence="2">DUF6589 domain-containing protein</fullName>
    </recommendedName>
</protein>
<evidence type="ECO:0000313" key="4">
    <source>
        <dbReference type="Proteomes" id="UP000053647"/>
    </source>
</evidence>
<dbReference type="Pfam" id="PF20231">
    <property type="entry name" value="DUF6589"/>
    <property type="match status" value="2"/>
</dbReference>
<organism evidence="3 4">
    <name type="scientific">Paxillus involutus ATCC 200175</name>
    <dbReference type="NCBI Taxonomy" id="664439"/>
    <lineage>
        <taxon>Eukaryota</taxon>
        <taxon>Fungi</taxon>
        <taxon>Dikarya</taxon>
        <taxon>Basidiomycota</taxon>
        <taxon>Agaricomycotina</taxon>
        <taxon>Agaricomycetes</taxon>
        <taxon>Agaricomycetidae</taxon>
        <taxon>Boletales</taxon>
        <taxon>Paxilineae</taxon>
        <taxon>Paxillaceae</taxon>
        <taxon>Paxillus</taxon>
    </lineage>
</organism>
<dbReference type="EMBL" id="KN819367">
    <property type="protein sequence ID" value="KIJ12222.1"/>
    <property type="molecule type" value="Genomic_DNA"/>
</dbReference>
<evidence type="ECO:0000259" key="2">
    <source>
        <dbReference type="Pfam" id="PF20231"/>
    </source>
</evidence>
<keyword evidence="4" id="KW-1185">Reference proteome</keyword>
<accession>A0A0C9TX76</accession>
<feature type="region of interest" description="Disordered" evidence="1">
    <location>
        <begin position="153"/>
        <end position="190"/>
    </location>
</feature>
<evidence type="ECO:0000256" key="1">
    <source>
        <dbReference type="SAM" id="MobiDB-lite"/>
    </source>
</evidence>
<feature type="compositionally biased region" description="Basic and acidic residues" evidence="1">
    <location>
        <begin position="595"/>
        <end position="610"/>
    </location>
</feature>
<feature type="domain" description="DUF6589" evidence="2">
    <location>
        <begin position="610"/>
        <end position="704"/>
    </location>
</feature>
<sequence>MSPKNRVMNVLRCLQCNELSAAAFICEILQSQDTDYATARSTLTGNAVQICKQLRNDKNSHVETLSWASAVMREELCNEVSELSLAKHSLHFNATTASMDQLESVFVDELAQKMQAIGPGLWSFAMALLDSRGGRRRCMSSTSVFRPFEQDEMDLGEFGGDDPGPLAERDDEESSDGGGPGKRPRKRQRRANDRNVVLLTIGWMGFFMKSMCVPEKAIEVLAHAGLSISLSSIHNVVTSMSKEISSTIRKEVRTLHAAFAYDNFDIAFNTAQPSLENRSSFVSATSATVVPLHGVDDSNCHVLRSSAALWACDPRNTSPSSFPLMNEMRSFLALHKNDTYNRTSDLTKHSPRNAAFAWHIRSILVHHAAGFRQFQDNLGEPESVLRIPIHKTTQIPCRAMNIKQSTTDGNVEVLDNLFRQGGIGEKGGPGFDAEHDIDMSEHVIFIHGDLLTKERVDTVRNSRSIENTPKNRLQYVIFLPGLFHYKMACADALWRIYIQPKEGREDANSLYQHIGILRPDETGKMVSKPGFRRVHDVVHHDLWASMLDCWRLEAMRRNSTWSDLDKFASSKPSWELIETMSYHIVNKYVASTKDLDDAQEKPQTQRDKSTGKHKYASQMTRFLTNLQFNYPKDLSHIIRINLLCNPTGKVFAFRAVDWLVERNNLYTKVIFRGGGPNGSLDHIIKESPLIEVYRNVHPDMTKTIQKLATFIKDKYSHTKKESRGALCSIPDQLSAGIALIQEQKIVSDSEADMGSMLELEAEDFFD</sequence>
<feature type="domain" description="DUF6589" evidence="2">
    <location>
        <begin position="347"/>
        <end position="608"/>
    </location>
</feature>
<feature type="region of interest" description="Disordered" evidence="1">
    <location>
        <begin position="595"/>
        <end position="614"/>
    </location>
</feature>
<dbReference type="AlphaFoldDB" id="A0A0C9TX76"/>
<reference evidence="3 4" key="1">
    <citation type="submission" date="2014-06" db="EMBL/GenBank/DDBJ databases">
        <authorList>
            <consortium name="DOE Joint Genome Institute"/>
            <person name="Kuo A."/>
            <person name="Kohler A."/>
            <person name="Nagy L.G."/>
            <person name="Floudas D."/>
            <person name="Copeland A."/>
            <person name="Barry K.W."/>
            <person name="Cichocki N."/>
            <person name="Veneault-Fourrey C."/>
            <person name="LaButti K."/>
            <person name="Lindquist E.A."/>
            <person name="Lipzen A."/>
            <person name="Lundell T."/>
            <person name="Morin E."/>
            <person name="Murat C."/>
            <person name="Sun H."/>
            <person name="Tunlid A."/>
            <person name="Henrissat B."/>
            <person name="Grigoriev I.V."/>
            <person name="Hibbett D.S."/>
            <person name="Martin F."/>
            <person name="Nordberg H.P."/>
            <person name="Cantor M.N."/>
            <person name="Hua S.X."/>
        </authorList>
    </citation>
    <scope>NUCLEOTIDE SEQUENCE [LARGE SCALE GENOMIC DNA]</scope>
    <source>
        <strain evidence="3 4">ATCC 200175</strain>
    </source>
</reference>